<comment type="subcellular location">
    <subcellularLocation>
        <location evidence="1">Membrane</location>
        <topology evidence="1">Lipid-anchor</topology>
    </subcellularLocation>
</comment>
<keyword evidence="7" id="KW-0449">Lipoprotein</keyword>
<dbReference type="Gene3D" id="3.30.300.210">
    <property type="entry name" value="Nutrient germinant receptor protein C, domain 3"/>
    <property type="match status" value="1"/>
</dbReference>
<keyword evidence="6" id="KW-0564">Palmitate</keyword>
<organism evidence="11 12">
    <name type="scientific">Calorimonas adulescens</name>
    <dbReference type="NCBI Taxonomy" id="2606906"/>
    <lineage>
        <taxon>Bacteria</taxon>
        <taxon>Bacillati</taxon>
        <taxon>Bacillota</taxon>
        <taxon>Clostridia</taxon>
        <taxon>Thermoanaerobacterales</taxon>
        <taxon>Thermoanaerobacteraceae</taxon>
        <taxon>Calorimonas</taxon>
    </lineage>
</organism>
<dbReference type="PANTHER" id="PTHR35789:SF1">
    <property type="entry name" value="SPORE GERMINATION PROTEIN B3"/>
    <property type="match status" value="1"/>
</dbReference>
<dbReference type="EMBL" id="VTPS01000005">
    <property type="protein sequence ID" value="TZE82606.1"/>
    <property type="molecule type" value="Genomic_DNA"/>
</dbReference>
<keyword evidence="3" id="KW-0309">Germination</keyword>
<comment type="caution">
    <text evidence="11">The sequence shown here is derived from an EMBL/GenBank/DDBJ whole genome shotgun (WGS) entry which is preliminary data.</text>
</comment>
<dbReference type="GO" id="GO:0016020">
    <property type="term" value="C:membrane"/>
    <property type="evidence" value="ECO:0007669"/>
    <property type="project" value="UniProtKB-SubCell"/>
</dbReference>
<evidence type="ECO:0000256" key="3">
    <source>
        <dbReference type="ARBA" id="ARBA00022544"/>
    </source>
</evidence>
<keyword evidence="4" id="KW-0732">Signal</keyword>
<dbReference type="InterPro" id="IPR008844">
    <property type="entry name" value="Spore_GerAC-like"/>
</dbReference>
<name>A0A5D8QFK0_9THEO</name>
<evidence type="ECO:0000259" key="9">
    <source>
        <dbReference type="Pfam" id="PF05504"/>
    </source>
</evidence>
<dbReference type="InterPro" id="IPR046953">
    <property type="entry name" value="Spore_GerAC-like_C"/>
</dbReference>
<reference evidence="11 12" key="1">
    <citation type="submission" date="2019-08" db="EMBL/GenBank/DDBJ databases">
        <title>Calorimonas adulescens gen. nov., sp. nov., an anaerobic thermophilic bacterium from Sakhalin hot spring.</title>
        <authorList>
            <person name="Khomyakova M.A."/>
            <person name="Merkel A.Y."/>
            <person name="Novikov A."/>
            <person name="Bonch-Osmolovskaya E.A."/>
            <person name="Slobodkin A.I."/>
        </authorList>
    </citation>
    <scope>NUCLEOTIDE SEQUENCE [LARGE SCALE GENOMIC DNA]</scope>
    <source>
        <strain evidence="11 12">A05MB</strain>
    </source>
</reference>
<evidence type="ECO:0000256" key="2">
    <source>
        <dbReference type="ARBA" id="ARBA00007886"/>
    </source>
</evidence>
<evidence type="ECO:0000256" key="1">
    <source>
        <dbReference type="ARBA" id="ARBA00004635"/>
    </source>
</evidence>
<sequence length="410" mass="46293">MDPYRLSCSTVWAPTATAYYKYYKGECSETVKKFLIFFLLVLNMLSYGCSMPIENYNMVLLFGIDKDVRTGGYEVTFQLPKMGKGRGESLSLGNETITVSGTGDSVELAVKDAYIKSSRVPFLGHIQAVLIGEDMGREGITELVNLFKRDPKYTLTPWMFTVDGRAKDVLEANFEYDTMPAFAIVHITRDISKYSLKFYAVQLNKFLENIEALPHAALMGRIRLDKDGDKEVMRVYGASIYKDGKLIGMLDEGDTVACNWLFGRVKSTDIVTRLPSSGATVNVGIEEGRTVIKPIVRDNSLVYMINVKVTGYVEQSTLYPDFANDPTIMYEINNEVGKSIETYITSIVEKAQEQRVDFLGFEKVLEHTNPVVWEQTKEDWDNIFPSILIEVRAEASIKDTGWILNNPEVY</sequence>
<proteinExistence type="inferred from homology"/>
<comment type="similarity">
    <text evidence="2">Belongs to the GerABKC lipoprotein family.</text>
</comment>
<dbReference type="GO" id="GO:0009847">
    <property type="term" value="P:spore germination"/>
    <property type="evidence" value="ECO:0007669"/>
    <property type="project" value="InterPro"/>
</dbReference>
<evidence type="ECO:0000313" key="11">
    <source>
        <dbReference type="EMBL" id="TZE82606.1"/>
    </source>
</evidence>
<evidence type="ECO:0000259" key="10">
    <source>
        <dbReference type="Pfam" id="PF25198"/>
    </source>
</evidence>
<evidence type="ECO:0000256" key="6">
    <source>
        <dbReference type="ARBA" id="ARBA00023139"/>
    </source>
</evidence>
<dbReference type="NCBIfam" id="TIGR02887">
    <property type="entry name" value="spore_ger_x_C"/>
    <property type="match status" value="1"/>
</dbReference>
<dbReference type="AlphaFoldDB" id="A0A5D8QFK0"/>
<dbReference type="Pfam" id="PF25198">
    <property type="entry name" value="Spore_GerAC_N"/>
    <property type="match status" value="1"/>
</dbReference>
<dbReference type="Proteomes" id="UP000322976">
    <property type="component" value="Unassembled WGS sequence"/>
</dbReference>
<dbReference type="RefSeq" id="WP_149544846.1">
    <property type="nucleotide sequence ID" value="NZ_VTPS01000005.1"/>
</dbReference>
<feature type="domain" description="Spore germination GerAC-like C-terminal" evidence="9">
    <location>
        <begin position="237"/>
        <end position="401"/>
    </location>
</feature>
<evidence type="ECO:0000256" key="4">
    <source>
        <dbReference type="ARBA" id="ARBA00022729"/>
    </source>
</evidence>
<keyword evidence="8" id="KW-0812">Transmembrane</keyword>
<dbReference type="PANTHER" id="PTHR35789">
    <property type="entry name" value="SPORE GERMINATION PROTEIN B3"/>
    <property type="match status" value="1"/>
</dbReference>
<evidence type="ECO:0000256" key="8">
    <source>
        <dbReference type="SAM" id="Phobius"/>
    </source>
</evidence>
<dbReference type="Pfam" id="PF05504">
    <property type="entry name" value="Spore_GerAC"/>
    <property type="match status" value="1"/>
</dbReference>
<dbReference type="InterPro" id="IPR057336">
    <property type="entry name" value="GerAC_N"/>
</dbReference>
<feature type="transmembrane region" description="Helical" evidence="8">
    <location>
        <begin position="34"/>
        <end position="53"/>
    </location>
</feature>
<protein>
    <submittedName>
        <fullName evidence="11">Ger(X)C family spore germination protein</fullName>
    </submittedName>
</protein>
<gene>
    <name evidence="11" type="ORF">FWJ32_04850</name>
</gene>
<keyword evidence="12" id="KW-1185">Reference proteome</keyword>
<accession>A0A5D8QFK0</accession>
<evidence type="ECO:0000256" key="7">
    <source>
        <dbReference type="ARBA" id="ARBA00023288"/>
    </source>
</evidence>
<evidence type="ECO:0000256" key="5">
    <source>
        <dbReference type="ARBA" id="ARBA00023136"/>
    </source>
</evidence>
<dbReference type="InterPro" id="IPR038501">
    <property type="entry name" value="Spore_GerAC_C_sf"/>
</dbReference>
<keyword evidence="8" id="KW-1133">Transmembrane helix</keyword>
<keyword evidence="5 8" id="KW-0472">Membrane</keyword>
<evidence type="ECO:0000313" key="12">
    <source>
        <dbReference type="Proteomes" id="UP000322976"/>
    </source>
</evidence>
<feature type="domain" description="Spore germination protein N-terminal" evidence="10">
    <location>
        <begin position="51"/>
        <end position="211"/>
    </location>
</feature>